<organism evidence="2 3">
    <name type="scientific">Leucobacter massiliensis</name>
    <dbReference type="NCBI Taxonomy" id="1686285"/>
    <lineage>
        <taxon>Bacteria</taxon>
        <taxon>Bacillati</taxon>
        <taxon>Actinomycetota</taxon>
        <taxon>Actinomycetes</taxon>
        <taxon>Micrococcales</taxon>
        <taxon>Microbacteriaceae</taxon>
        <taxon>Leucobacter</taxon>
    </lineage>
</organism>
<accession>A0A2S9QPI5</accession>
<evidence type="ECO:0000313" key="2">
    <source>
        <dbReference type="EMBL" id="PRI11496.1"/>
    </source>
</evidence>
<proteinExistence type="predicted"/>
<dbReference type="AlphaFoldDB" id="A0A2S9QPI5"/>
<comment type="caution">
    <text evidence="2">The sequence shown here is derived from an EMBL/GenBank/DDBJ whole genome shotgun (WGS) entry which is preliminary data.</text>
</comment>
<feature type="compositionally biased region" description="Low complexity" evidence="1">
    <location>
        <begin position="21"/>
        <end position="36"/>
    </location>
</feature>
<feature type="region of interest" description="Disordered" evidence="1">
    <location>
        <begin position="1"/>
        <end position="36"/>
    </location>
</feature>
<reference evidence="2 3" key="1">
    <citation type="journal article" date="2017" name="New Microbes New Infect">
        <title>Genome sequence of 'Leucobacter massiliensis' sp. nov. isolated from human pharynx after travel to the 2014 Hajj.</title>
        <authorList>
            <person name="Leangapichart T."/>
            <person name="Gautret P."/>
            <person name="Nguyen T.T."/>
            <person name="Armstrong N."/>
            <person name="Rolain J.M."/>
        </authorList>
    </citation>
    <scope>NUCLEOTIDE SEQUENCE [LARGE SCALE GENOMIC DNA]</scope>
    <source>
        <strain evidence="2 3">122RC15</strain>
    </source>
</reference>
<feature type="compositionally biased region" description="Basic and acidic residues" evidence="1">
    <location>
        <begin position="1"/>
        <end position="16"/>
    </location>
</feature>
<protein>
    <submittedName>
        <fullName evidence="2">Uncharacterized protein</fullName>
    </submittedName>
</protein>
<sequence>MRDRAQRTSERERERPGTGSGARRAGAAGASPLPALRAGLSGRAEFDAVGAEELGEGGAAFGVPCGVAAQEAALFAEPDPQAALFGVTA</sequence>
<dbReference type="EMBL" id="MWZD01000016">
    <property type="protein sequence ID" value="PRI11496.1"/>
    <property type="molecule type" value="Genomic_DNA"/>
</dbReference>
<keyword evidence="3" id="KW-1185">Reference proteome</keyword>
<gene>
    <name evidence="2" type="ORF">B4915_06610</name>
</gene>
<name>A0A2S9QPI5_9MICO</name>
<dbReference type="Proteomes" id="UP000238650">
    <property type="component" value="Unassembled WGS sequence"/>
</dbReference>
<evidence type="ECO:0000256" key="1">
    <source>
        <dbReference type="SAM" id="MobiDB-lite"/>
    </source>
</evidence>
<evidence type="ECO:0000313" key="3">
    <source>
        <dbReference type="Proteomes" id="UP000238650"/>
    </source>
</evidence>